<dbReference type="Pfam" id="PF21355">
    <property type="entry name" value="TRAF-mep_MATH"/>
    <property type="match status" value="1"/>
</dbReference>
<dbReference type="InterPro" id="IPR013083">
    <property type="entry name" value="Znf_RING/FYVE/PHD"/>
</dbReference>
<dbReference type="InterPro" id="IPR001841">
    <property type="entry name" value="Znf_RING"/>
</dbReference>
<feature type="domain" description="RING-type" evidence="9">
    <location>
        <begin position="71"/>
        <end position="109"/>
    </location>
</feature>
<proteinExistence type="predicted"/>
<dbReference type="PANTHER" id="PTHR10131">
    <property type="entry name" value="TNF RECEPTOR ASSOCIATED FACTOR"/>
    <property type="match status" value="1"/>
</dbReference>
<feature type="transmembrane region" description="Helical" evidence="8">
    <location>
        <begin position="20"/>
        <end position="40"/>
    </location>
</feature>
<evidence type="ECO:0000256" key="3">
    <source>
        <dbReference type="ARBA" id="ARBA00022723"/>
    </source>
</evidence>
<evidence type="ECO:0000313" key="12">
    <source>
        <dbReference type="RefSeq" id="XP_006820423.1"/>
    </source>
</evidence>
<keyword evidence="2" id="KW-0963">Cytoplasm</keyword>
<evidence type="ECO:0000256" key="4">
    <source>
        <dbReference type="ARBA" id="ARBA00022737"/>
    </source>
</evidence>
<keyword evidence="8" id="KW-0472">Membrane</keyword>
<evidence type="ECO:0000256" key="5">
    <source>
        <dbReference type="ARBA" id="ARBA00022771"/>
    </source>
</evidence>
<keyword evidence="4" id="KW-0677">Repeat</keyword>
<keyword evidence="3 7" id="KW-0479">Metal-binding</keyword>
<feature type="domain" description="TRAF-type" evidence="10">
    <location>
        <begin position="156"/>
        <end position="212"/>
    </location>
</feature>
<dbReference type="InterPro" id="IPR018957">
    <property type="entry name" value="Znf_C3HC4_RING-type"/>
</dbReference>
<evidence type="ECO:0000313" key="11">
    <source>
        <dbReference type="Proteomes" id="UP000694865"/>
    </source>
</evidence>
<dbReference type="InterPro" id="IPR008974">
    <property type="entry name" value="TRAF-like"/>
</dbReference>
<sequence>MRMDTSCNLKRRKVLKLKICNYIIILMAVPFVVEGLPNSLKSTSSLPPESCNGHDGYELSIFVKKPTHYICPVCDKVLRSPRQLQCGDRFCKNCVEKILQKSEEPVCPVVDCQETVDVNEIVPDHAVRKDILALDIYCEYRDNGCNKIIKLRDLSSHIQECGYAEIDCIHKQRGCHAKVERRHLADHLASDCLYSPVTCEYCNQSLSREDLEEHVRRCPQAPVSCPNGCGVKDIPRMKVTLVLLDQATGRRNLSDTFRPDPTSSSFKQPTGDMNVASGCPLFVSQSVLETPTYIKNDTLYIKVVVDTSDLYGP</sequence>
<evidence type="ECO:0000259" key="10">
    <source>
        <dbReference type="PROSITE" id="PS50145"/>
    </source>
</evidence>
<keyword evidence="6 7" id="KW-0862">Zinc</keyword>
<dbReference type="PROSITE" id="PS50089">
    <property type="entry name" value="ZF_RING_2"/>
    <property type="match status" value="1"/>
</dbReference>
<dbReference type="PROSITE" id="PS50145">
    <property type="entry name" value="ZF_TRAF"/>
    <property type="match status" value="1"/>
</dbReference>
<dbReference type="Gene3D" id="3.30.40.10">
    <property type="entry name" value="Zinc/RING finger domain, C3HC4 (zinc finger)"/>
    <property type="match status" value="3"/>
</dbReference>
<evidence type="ECO:0000256" key="7">
    <source>
        <dbReference type="PROSITE-ProRule" id="PRU00207"/>
    </source>
</evidence>
<comment type="subcellular location">
    <subcellularLocation>
        <location evidence="1">Cytoplasm</location>
    </subcellularLocation>
</comment>
<organism evidence="11 12">
    <name type="scientific">Saccoglossus kowalevskii</name>
    <name type="common">Acorn worm</name>
    <dbReference type="NCBI Taxonomy" id="10224"/>
    <lineage>
        <taxon>Eukaryota</taxon>
        <taxon>Metazoa</taxon>
        <taxon>Hemichordata</taxon>
        <taxon>Enteropneusta</taxon>
        <taxon>Harrimaniidae</taxon>
        <taxon>Saccoglossus</taxon>
    </lineage>
</organism>
<evidence type="ECO:0000259" key="9">
    <source>
        <dbReference type="PROSITE" id="PS50089"/>
    </source>
</evidence>
<gene>
    <name evidence="12" type="primary">LOC102802670</name>
</gene>
<evidence type="ECO:0000256" key="8">
    <source>
        <dbReference type="SAM" id="Phobius"/>
    </source>
</evidence>
<dbReference type="SUPFAM" id="SSF57850">
    <property type="entry name" value="RING/U-box"/>
    <property type="match status" value="1"/>
</dbReference>
<keyword evidence="8" id="KW-1133">Transmembrane helix</keyword>
<reference evidence="12" key="1">
    <citation type="submission" date="2025-08" db="UniProtKB">
        <authorList>
            <consortium name="RefSeq"/>
        </authorList>
    </citation>
    <scope>IDENTIFICATION</scope>
    <source>
        <tissue evidence="12">Testes</tissue>
    </source>
</reference>
<dbReference type="Gene3D" id="2.60.210.10">
    <property type="entry name" value="Apoptosis, Tumor Necrosis Factor Receptor Associated Protein 2, Chain A"/>
    <property type="match status" value="1"/>
</dbReference>
<dbReference type="Pfam" id="PF00097">
    <property type="entry name" value="zf-C3HC4"/>
    <property type="match status" value="1"/>
</dbReference>
<evidence type="ECO:0000256" key="2">
    <source>
        <dbReference type="ARBA" id="ARBA00022490"/>
    </source>
</evidence>
<name>A0ABM0MK82_SACKO</name>
<dbReference type="InterPro" id="IPR049342">
    <property type="entry name" value="TRAF1-6_MATH_dom"/>
</dbReference>
<dbReference type="RefSeq" id="XP_006820423.1">
    <property type="nucleotide sequence ID" value="XM_006820360.1"/>
</dbReference>
<accession>A0ABM0MK82</accession>
<dbReference type="SUPFAM" id="SSF49599">
    <property type="entry name" value="TRAF domain-like"/>
    <property type="match status" value="3"/>
</dbReference>
<dbReference type="InterPro" id="IPR001293">
    <property type="entry name" value="Znf_TRAF"/>
</dbReference>
<dbReference type="Proteomes" id="UP000694865">
    <property type="component" value="Unplaced"/>
</dbReference>
<dbReference type="Pfam" id="PF02176">
    <property type="entry name" value="zf-TRAF"/>
    <property type="match status" value="1"/>
</dbReference>
<dbReference type="GeneID" id="102802670"/>
<protein>
    <submittedName>
        <fullName evidence="12">TNF receptor-associated factor 3-like</fullName>
    </submittedName>
</protein>
<keyword evidence="11" id="KW-1185">Reference proteome</keyword>
<dbReference type="PANTHER" id="PTHR10131:SF94">
    <property type="entry name" value="TNF RECEPTOR-ASSOCIATED FACTOR 4"/>
    <property type="match status" value="1"/>
</dbReference>
<evidence type="ECO:0000256" key="1">
    <source>
        <dbReference type="ARBA" id="ARBA00004496"/>
    </source>
</evidence>
<evidence type="ECO:0000256" key="6">
    <source>
        <dbReference type="ARBA" id="ARBA00022833"/>
    </source>
</evidence>
<keyword evidence="8" id="KW-0812">Transmembrane</keyword>
<feature type="zinc finger region" description="TRAF-type" evidence="7">
    <location>
        <begin position="156"/>
        <end position="212"/>
    </location>
</feature>
<keyword evidence="5 7" id="KW-0863">Zinc-finger</keyword>